<dbReference type="InterPro" id="IPR000571">
    <property type="entry name" value="Znf_CCCH"/>
</dbReference>
<dbReference type="Pfam" id="PF07727">
    <property type="entry name" value="RVT_2"/>
    <property type="match status" value="1"/>
</dbReference>
<feature type="compositionally biased region" description="Low complexity" evidence="6">
    <location>
        <begin position="515"/>
        <end position="545"/>
    </location>
</feature>
<dbReference type="PROSITE" id="PS50103">
    <property type="entry name" value="ZF_C3H1"/>
    <property type="match status" value="1"/>
</dbReference>
<dbReference type="InterPro" id="IPR036855">
    <property type="entry name" value="Znf_CCCH_sf"/>
</dbReference>
<dbReference type="InterPro" id="IPR001584">
    <property type="entry name" value="Integrase_cat-core"/>
</dbReference>
<keyword evidence="1 4" id="KW-0479">Metal-binding</keyword>
<keyword evidence="7" id="KW-1133">Transmembrane helix</keyword>
<feature type="domain" description="Integrase catalytic" evidence="9">
    <location>
        <begin position="1233"/>
        <end position="1403"/>
    </location>
</feature>
<proteinExistence type="predicted"/>
<feature type="transmembrane region" description="Helical" evidence="7">
    <location>
        <begin position="2540"/>
        <end position="2561"/>
    </location>
</feature>
<evidence type="ECO:0000256" key="2">
    <source>
        <dbReference type="ARBA" id="ARBA00022771"/>
    </source>
</evidence>
<dbReference type="SUPFAM" id="SSF53098">
    <property type="entry name" value="Ribonuclease H-like"/>
    <property type="match status" value="1"/>
</dbReference>
<dbReference type="GO" id="GO:0003676">
    <property type="term" value="F:nucleic acid binding"/>
    <property type="evidence" value="ECO:0007669"/>
    <property type="project" value="InterPro"/>
</dbReference>
<dbReference type="PANTHER" id="PTHR11439">
    <property type="entry name" value="GAG-POL-RELATED RETROTRANSPOSON"/>
    <property type="match status" value="1"/>
</dbReference>
<dbReference type="InterPro" id="IPR013103">
    <property type="entry name" value="RVT_2"/>
</dbReference>
<evidence type="ECO:0000256" key="5">
    <source>
        <dbReference type="SAM" id="Coils"/>
    </source>
</evidence>
<evidence type="ECO:0000259" key="8">
    <source>
        <dbReference type="PROSITE" id="PS50103"/>
    </source>
</evidence>
<sequence>MQRVEERSFGSIHSGKSVETVSLGKFVPQQAQSADVPYPPGLQAPTTNMSSDVDVQRPLESSAVILEGKEYYRDALGNIWTFTAAGEWEWVDDNRIPVGAVILNMAELEEGSFAGNRARSAHEVVGASTSGLTVPPKISSSVEGHAILTGPSSSIPQVASGMVHTAERPEVLGKHVMSLPTLSEYSASHPTALGDWLAIVKPTLSSLTDSGHVWWDYTFDRASRAYTKWLSVSPLERLGIQAELEMYGTHMPQHILLEQRASILLLQAIPEVVKHDIVATRRMSPSQILFKLLTVYQPGGAHERGTMLHYLVSPTSATSVQEAIKGVRQWVQWRSRLKELHAAEPDATLLVKGLDTLVSTVLSRHPTVLFRVSTFRERKGLDYAPTSLTAGELAFFLQAELELLLHSTGEDDGDARKKAKLKKAAARAAATATTTTSTSTTSEASGAGATDQTGKGKGKSKESEAAYGGKSPCWGFHLDKSCQFGDRCKFSHSPITKEQKEKLVTAKAKAKAKATAKSATTSEEASTHTGSSGAGDVASSSTASDNSRVMAEALDILKSLKLPQGSGANSGGVSAKRLAVVEDAAVKGGSGSSIGDLLEGTAASKAIAGAEEDMLSGFLNVARVDGDRDGTQGVGLLDSGASHPLRSLRPGEPLPSRRVTVALALGKKEMMLTDGGALVTSERVDPLVPIGKASELVGLQVRWHKGKCTATHPIMGPLEVETVNGCPCIAEGVALRIIEEMEQKGVAHMLQSVRALRGCPSADTEHSVRECLHGAVRSGSQDDFVQACWRWLRWYYPDVPESMLVDLLPASGMGELPYNRHKRRRLRKARRVIVHLRSDGPRLHLPSGCGEVLKVDFRTDLHSSSVWTYILSLAVEGKVVAVVGGPPCETVSQFRGAEDGGSPVLRGRSDEERFWKGGLSYSSEDLAKKDGLLFLKVLFLFEMAVQARKALSSEECSSLHAGVFFALENPQDPELVGQKFSQIGCSVMCREDVAEESQPSLASPTFFAWPEVRSFRNRYKLLAAHCDQGAFGHYLVKPTTVLTSDFQLWESLEQVRVRVPWVVPVPEEASQRMAMSKSWSMWAPGLTLRIKRCLRAWLAHSSFVEHQAVSEERAAHLAKLTAEESEYRDHCLRGHIPFRKDCEVCIRASGKDRRHLRQKYGSAYTLSLDLGGPWQKAKDLYQTQRHVLIGTYQFPLLDKPAAEEGFPIPEDVVGVHEGGDDADDVSLEPEDGDIVVPDEHLEASEVEVKKVIESEEAWRALKDHATKPVRMINFMMAEPIKSKHKSEVLAATQRMLVRLQHHGYPVLRVHSDRGGEFVNKSFRTFCEARQIYRTTGDPGSPQSNGRSEATVGVFKQGVRALLKQANLDSSYWARAAVHWSALRWRWAEQQLGLKPRDVLPFGARVQVRRRAWELRDPSGSKKGRQWLDRTQPALLLGPCTEVSGGYIVEARGAKDDPDKLVMFPTTVVYDKVEHKSSVPECDVEFGEELPEPPTRRMRFKGAARTMLVPGETDAEVLPALRRLIPDGSLRSLCCTNRGEGPVSCEVLQEDLEVDIPSDDSPSACIVKTCYADDIAKSEELAREWLEQKKFSPQQCLELLESVGLDFRANRRGGIHGNEERIQALAVGQYVRGHMCGVTNATKHRPMFVKYLVSFVREHNPDVAFSSVYLSCNTAVGVHKDRHNDYSCSNVICALGEFTGGELWLEDDGISRDDEAAVERKYGGRILVGKTVDVKNQFFSFSPKRAHGPQPWSGTRWTITAFTPRGSDQLSDSDRSFLLDIGFPMHVSSSSECRETEHSVQNKVFSEYALGDVEGNGNSVSDIDVGHLRAQHASLRRLIADQEQYLIAEVSLPEVFEGGATSEWLQRSRETERQLEQSLQHAGSLLKIQQEAIAQEAGDNEEFLQTRTIPTTTAMQELELWRESLSDEVNNLISELQVVERTTEQQLAEMAKLPDAPALEYVPSLVVFTRKQGSGRRRARICACGNFLSGSPSVQQQGPKMLRRQGLYAPGLDSTTFRCQVRQAAEEEWFLAGLDISKAFLTAPMSQVQRQGRLIIVQPPKAAVKLGLCSPSERWVVRKALYGLAESPAAWVEWRDTRLLQMRWQTGGLDMKFKKSEVDPSLYLIIATDPEGKETVKGTLGLYVDDFLLAGSMSTITDAIQQIRAEWKTSEPEFCGRGHDDKPLKFLGIQIFWNDGAYYLNQEDFVRDLLQRRGFHADAGGIGGAGPMSKEAPPDEPEETSVEALRTAQAAVGELLWLALKCRADLAFCTSQLSVWCTRYPRFVARKADAVFHYLSRTVTLGLKYSKVDPMSLGGDSQLRFKRSVTVLEAYTDASFAAGCENDETARSHSGAVVVWADSPVMWMTQRQTTVALSTAEAELNAALEGTTMLQSVAPIVSALLGINEDGLSKALYIDSVSACSIISVVAGAWRTRHLRIRAAGLRSLLNSGYLVVAHLKGEHMLADMLTKLMNGAIFVNLKQMWQMAIAPSMHLVSDAARAAAAAVAILVATTLQGYELVHATSSTSLTTTSSTTRWFDRTDIGFFLVLVFIMVAVHNVVSAVFQSGMVRSWW</sequence>
<keyword evidence="7" id="KW-0472">Membrane</keyword>
<dbReference type="InterPro" id="IPR036397">
    <property type="entry name" value="RNaseH_sf"/>
</dbReference>
<accession>A0A1Q9EZK5</accession>
<feature type="compositionally biased region" description="Low complexity" evidence="6">
    <location>
        <begin position="428"/>
        <end position="450"/>
    </location>
</feature>
<dbReference type="GO" id="GO:0015074">
    <property type="term" value="P:DNA integration"/>
    <property type="evidence" value="ECO:0007669"/>
    <property type="project" value="InterPro"/>
</dbReference>
<feature type="region of interest" description="Disordered" evidence="6">
    <location>
        <begin position="428"/>
        <end position="464"/>
    </location>
</feature>
<evidence type="ECO:0000256" key="4">
    <source>
        <dbReference type="PROSITE-ProRule" id="PRU00723"/>
    </source>
</evidence>
<dbReference type="Gene3D" id="3.30.420.10">
    <property type="entry name" value="Ribonuclease H-like superfamily/Ribonuclease H"/>
    <property type="match status" value="1"/>
</dbReference>
<dbReference type="SUPFAM" id="SSF90229">
    <property type="entry name" value="CCCH zinc finger"/>
    <property type="match status" value="1"/>
</dbReference>
<dbReference type="InterPro" id="IPR012337">
    <property type="entry name" value="RNaseH-like_sf"/>
</dbReference>
<evidence type="ECO:0000256" key="3">
    <source>
        <dbReference type="ARBA" id="ARBA00022833"/>
    </source>
</evidence>
<comment type="caution">
    <text evidence="10">The sequence shown here is derived from an EMBL/GenBank/DDBJ whole genome shotgun (WGS) entry which is preliminary data.</text>
</comment>
<reference evidence="10 11" key="1">
    <citation type="submission" date="2016-02" db="EMBL/GenBank/DDBJ databases">
        <title>Genome analysis of coral dinoflagellate symbionts highlights evolutionary adaptations to a symbiotic lifestyle.</title>
        <authorList>
            <person name="Aranda M."/>
            <person name="Li Y."/>
            <person name="Liew Y.J."/>
            <person name="Baumgarten S."/>
            <person name="Simakov O."/>
            <person name="Wilson M."/>
            <person name="Piel J."/>
            <person name="Ashoor H."/>
            <person name="Bougouffa S."/>
            <person name="Bajic V.B."/>
            <person name="Ryu T."/>
            <person name="Ravasi T."/>
            <person name="Bayer T."/>
            <person name="Micklem G."/>
            <person name="Kim H."/>
            <person name="Bhak J."/>
            <person name="Lajeunesse T.C."/>
            <person name="Voolstra C.R."/>
        </authorList>
    </citation>
    <scope>NUCLEOTIDE SEQUENCE [LARGE SCALE GENOMIC DNA]</scope>
    <source>
        <strain evidence="10 11">CCMP2467</strain>
    </source>
</reference>
<protein>
    <submittedName>
        <fullName evidence="10">Transposon Ty1-LR4 Gag-Pol polyprotein</fullName>
    </submittedName>
</protein>
<dbReference type="GO" id="GO:0008270">
    <property type="term" value="F:zinc ion binding"/>
    <property type="evidence" value="ECO:0007669"/>
    <property type="project" value="UniProtKB-KW"/>
</dbReference>
<feature type="zinc finger region" description="C3H1-type" evidence="4">
    <location>
        <begin position="467"/>
        <end position="495"/>
    </location>
</feature>
<feature type="region of interest" description="Disordered" evidence="6">
    <location>
        <begin position="514"/>
        <end position="545"/>
    </location>
</feature>
<dbReference type="OrthoDB" id="41786at2759"/>
<keyword evidence="7" id="KW-0812">Transmembrane</keyword>
<evidence type="ECO:0000259" key="9">
    <source>
        <dbReference type="PROSITE" id="PS50994"/>
    </source>
</evidence>
<evidence type="ECO:0000313" key="11">
    <source>
        <dbReference type="Proteomes" id="UP000186817"/>
    </source>
</evidence>
<dbReference type="EMBL" id="LSRX01000037">
    <property type="protein sequence ID" value="OLQ12845.1"/>
    <property type="molecule type" value="Genomic_DNA"/>
</dbReference>
<feature type="domain" description="C3H1-type" evidence="8">
    <location>
        <begin position="467"/>
        <end position="495"/>
    </location>
</feature>
<keyword evidence="2 4" id="KW-0863">Zinc-finger</keyword>
<feature type="transmembrane region" description="Helical" evidence="7">
    <location>
        <begin position="2410"/>
        <end position="2429"/>
    </location>
</feature>
<evidence type="ECO:0000313" key="10">
    <source>
        <dbReference type="EMBL" id="OLQ12845.1"/>
    </source>
</evidence>
<dbReference type="CDD" id="cd09272">
    <property type="entry name" value="RNase_HI_RT_Ty1"/>
    <property type="match status" value="1"/>
</dbReference>
<evidence type="ECO:0000256" key="6">
    <source>
        <dbReference type="SAM" id="MobiDB-lite"/>
    </source>
</evidence>
<dbReference type="PROSITE" id="PS50994">
    <property type="entry name" value="INTEGRASE"/>
    <property type="match status" value="1"/>
</dbReference>
<feature type="coiled-coil region" evidence="5">
    <location>
        <begin position="1914"/>
        <end position="1941"/>
    </location>
</feature>
<dbReference type="Proteomes" id="UP000186817">
    <property type="component" value="Unassembled WGS sequence"/>
</dbReference>
<organism evidence="10 11">
    <name type="scientific">Symbiodinium microadriaticum</name>
    <name type="common">Dinoflagellate</name>
    <name type="synonym">Zooxanthella microadriatica</name>
    <dbReference type="NCBI Taxonomy" id="2951"/>
    <lineage>
        <taxon>Eukaryota</taxon>
        <taxon>Sar</taxon>
        <taxon>Alveolata</taxon>
        <taxon>Dinophyceae</taxon>
        <taxon>Suessiales</taxon>
        <taxon>Symbiodiniaceae</taxon>
        <taxon>Symbiodinium</taxon>
    </lineage>
</organism>
<evidence type="ECO:0000256" key="1">
    <source>
        <dbReference type="ARBA" id="ARBA00022723"/>
    </source>
</evidence>
<evidence type="ECO:0000256" key="7">
    <source>
        <dbReference type="SAM" id="Phobius"/>
    </source>
</evidence>
<dbReference type="PANTHER" id="PTHR11439:SF483">
    <property type="entry name" value="PEPTIDE SYNTHASE GLIP-LIKE, PUTATIVE (AFU_ORTHOLOGUE AFUA_3G12920)-RELATED"/>
    <property type="match status" value="1"/>
</dbReference>
<keyword evidence="5" id="KW-0175">Coiled coil</keyword>
<gene>
    <name evidence="10" type="primary">TY1B-LR4</name>
    <name evidence="10" type="ORF">AK812_SmicGene3176</name>
</gene>
<keyword evidence="11" id="KW-1185">Reference proteome</keyword>
<name>A0A1Q9EZK5_SYMMI</name>
<keyword evidence="3 4" id="KW-0862">Zinc</keyword>